<dbReference type="SUPFAM" id="SSF57903">
    <property type="entry name" value="FYVE/PHD zinc finger"/>
    <property type="match status" value="1"/>
</dbReference>
<gene>
    <name evidence="8" type="ORF">PV10_03586</name>
</gene>
<dbReference type="InterPro" id="IPR001841">
    <property type="entry name" value="Znf_RING"/>
</dbReference>
<dbReference type="RefSeq" id="XP_016227576.1">
    <property type="nucleotide sequence ID" value="XM_016368058.1"/>
</dbReference>
<feature type="region of interest" description="Disordered" evidence="5">
    <location>
        <begin position="192"/>
        <end position="219"/>
    </location>
</feature>
<dbReference type="InterPro" id="IPR019787">
    <property type="entry name" value="Znf_PHD-finger"/>
</dbReference>
<evidence type="ECO:0000313" key="9">
    <source>
        <dbReference type="Proteomes" id="UP000054302"/>
    </source>
</evidence>
<name>A0A0D1ZN43_EXOME</name>
<keyword evidence="3" id="KW-0862">Zinc</keyword>
<feature type="domain" description="PHD-type" evidence="6">
    <location>
        <begin position="139"/>
        <end position="187"/>
    </location>
</feature>
<feature type="compositionally biased region" description="Low complexity" evidence="5">
    <location>
        <begin position="439"/>
        <end position="472"/>
    </location>
</feature>
<feature type="compositionally biased region" description="Low complexity" evidence="5">
    <location>
        <begin position="350"/>
        <end position="363"/>
    </location>
</feature>
<dbReference type="InterPro" id="IPR013083">
    <property type="entry name" value="Znf_RING/FYVE/PHD"/>
</dbReference>
<dbReference type="HOGENOM" id="CLU_026721_0_0_1"/>
<feature type="compositionally biased region" description="Polar residues" evidence="5">
    <location>
        <begin position="520"/>
        <end position="529"/>
    </location>
</feature>
<dbReference type="SMART" id="SM00249">
    <property type="entry name" value="PHD"/>
    <property type="match status" value="1"/>
</dbReference>
<dbReference type="GeneID" id="27321431"/>
<evidence type="ECO:0000259" key="7">
    <source>
        <dbReference type="PROSITE" id="PS50089"/>
    </source>
</evidence>
<feature type="compositionally biased region" description="Polar residues" evidence="5">
    <location>
        <begin position="370"/>
        <end position="379"/>
    </location>
</feature>
<dbReference type="GO" id="GO:0008270">
    <property type="term" value="F:zinc ion binding"/>
    <property type="evidence" value="ECO:0007669"/>
    <property type="project" value="UniProtKB-KW"/>
</dbReference>
<evidence type="ECO:0000256" key="3">
    <source>
        <dbReference type="ARBA" id="ARBA00022833"/>
    </source>
</evidence>
<dbReference type="OMA" id="GDWYCME"/>
<evidence type="ECO:0000256" key="5">
    <source>
        <dbReference type="SAM" id="MobiDB-lite"/>
    </source>
</evidence>
<dbReference type="PANTHER" id="PTHR12618">
    <property type="entry name" value="PHD AND RING FINGER DOMAIN-CONTAINING PROTEIN 1"/>
    <property type="match status" value="1"/>
</dbReference>
<reference evidence="8 9" key="1">
    <citation type="submission" date="2015-01" db="EMBL/GenBank/DDBJ databases">
        <title>The Genome Sequence of Exophiala mesophila CBS40295.</title>
        <authorList>
            <consortium name="The Broad Institute Genomics Platform"/>
            <person name="Cuomo C."/>
            <person name="de Hoog S."/>
            <person name="Gorbushina A."/>
            <person name="Stielow B."/>
            <person name="Teixiera M."/>
            <person name="Abouelleil A."/>
            <person name="Chapman S.B."/>
            <person name="Priest M."/>
            <person name="Young S.K."/>
            <person name="Wortman J."/>
            <person name="Nusbaum C."/>
            <person name="Birren B."/>
        </authorList>
    </citation>
    <scope>NUCLEOTIDE SEQUENCE [LARGE SCALE GENOMIC DNA]</scope>
    <source>
        <strain evidence="8 9">CBS 40295</strain>
    </source>
</reference>
<accession>A0A0D1ZN43</accession>
<dbReference type="PROSITE" id="PS50016">
    <property type="entry name" value="ZF_PHD_2"/>
    <property type="match status" value="1"/>
</dbReference>
<dbReference type="InterPro" id="IPR011011">
    <property type="entry name" value="Znf_FYVE_PHD"/>
</dbReference>
<evidence type="ECO:0000259" key="6">
    <source>
        <dbReference type="PROSITE" id="PS50016"/>
    </source>
</evidence>
<evidence type="ECO:0000256" key="2">
    <source>
        <dbReference type="ARBA" id="ARBA00022771"/>
    </source>
</evidence>
<dbReference type="InterPro" id="IPR047157">
    <property type="entry name" value="PHRF1/Atg35"/>
</dbReference>
<keyword evidence="9" id="KW-1185">Reference proteome</keyword>
<feature type="domain" description="RING-type" evidence="7">
    <location>
        <begin position="5"/>
        <end position="93"/>
    </location>
</feature>
<dbReference type="Pfam" id="PF00628">
    <property type="entry name" value="PHD"/>
    <property type="match status" value="1"/>
</dbReference>
<feature type="compositionally biased region" description="Polar residues" evidence="5">
    <location>
        <begin position="413"/>
        <end position="430"/>
    </location>
</feature>
<dbReference type="PROSITE" id="PS01359">
    <property type="entry name" value="ZF_PHD_1"/>
    <property type="match status" value="1"/>
</dbReference>
<dbReference type="PROSITE" id="PS50089">
    <property type="entry name" value="ZF_RING_2"/>
    <property type="match status" value="1"/>
</dbReference>
<dbReference type="InterPro" id="IPR019786">
    <property type="entry name" value="Zinc_finger_PHD-type_CS"/>
</dbReference>
<dbReference type="PANTHER" id="PTHR12618:SF20">
    <property type="entry name" value="PHD AND RING FINGER DOMAIN-CONTAINING PROTEIN 1"/>
    <property type="match status" value="1"/>
</dbReference>
<keyword evidence="2 4" id="KW-0863">Zinc-finger</keyword>
<keyword evidence="1" id="KW-0479">Metal-binding</keyword>
<feature type="region of interest" description="Disordered" evidence="5">
    <location>
        <begin position="329"/>
        <end position="549"/>
    </location>
</feature>
<organism evidence="8 9">
    <name type="scientific">Exophiala mesophila</name>
    <name type="common">Black yeast-like fungus</name>
    <dbReference type="NCBI Taxonomy" id="212818"/>
    <lineage>
        <taxon>Eukaryota</taxon>
        <taxon>Fungi</taxon>
        <taxon>Dikarya</taxon>
        <taxon>Ascomycota</taxon>
        <taxon>Pezizomycotina</taxon>
        <taxon>Eurotiomycetes</taxon>
        <taxon>Chaetothyriomycetidae</taxon>
        <taxon>Chaetothyriales</taxon>
        <taxon>Herpotrichiellaceae</taxon>
        <taxon>Exophiala</taxon>
    </lineage>
</organism>
<evidence type="ECO:0000256" key="4">
    <source>
        <dbReference type="PROSITE-ProRule" id="PRU00175"/>
    </source>
</evidence>
<dbReference type="Pfam" id="PF13639">
    <property type="entry name" value="zf-RING_2"/>
    <property type="match status" value="1"/>
</dbReference>
<protein>
    <recommendedName>
        <fullName evidence="10">PHD-type domain-containing protein</fullName>
    </recommendedName>
</protein>
<dbReference type="EMBL" id="KN847521">
    <property type="protein sequence ID" value="KIV96002.1"/>
    <property type="molecule type" value="Genomic_DNA"/>
</dbReference>
<dbReference type="InterPro" id="IPR001965">
    <property type="entry name" value="Znf_PHD"/>
</dbReference>
<proteinExistence type="predicted"/>
<evidence type="ECO:0008006" key="10">
    <source>
        <dbReference type="Google" id="ProtNLM"/>
    </source>
</evidence>
<dbReference type="SUPFAM" id="SSF57850">
    <property type="entry name" value="RING/U-box"/>
    <property type="match status" value="1"/>
</dbReference>
<sequence length="645" mass="70888">MSDTCIVCLGDLSGGNGEVSALSTTLAKSPQSEPSASAIKVELDEVKPNISHLQPEDGASDNRIAHLRPCGHHLHNECLTPWVERANSCPICRASFHSVDLMHTINGEVISTYKVEDKTQVADIDPSMFLELPDEEDEDQPCQACGEDDNEDVLMYCDGCQKLWHTYCVDLQEVPYGHWFCDNCRAQRDVDPRQGVTRPRRATRRRTRGQQRRQRTSQTVHDLSWNQIWQNVWSRINLDLDFPYEEDDSATYFRRHREHNQANRQAHDAWLRRMQVAELHGAGSRFRETEPALPSSPAAHSIPRGPVRASPIAPTEDADELMAWHAFEQATRGPSSEPGSSRKKKRKSRTSSPAATEEPAAPTIKRRRISQSTRTTPERSSPIAGRTLPAMGPRLASPIPRRQPAVESAAPSFLQSLLQEVEDSSTSSHSNLHRPSPRPAGSPAAEQVSPRPSSPAVSPLPSTHSSPRATSATPPPTTLRPSSPAGLTSSIQPVFPSTDPPYRPVSPGINGSRTADRRPNASNSSSTPLAQPKPRSRIPPILNPPVTNEVIPIKPTAAESSPTRATMSLNAKADVQKLVATALKPHYNEQTITKDEYTNINREISRMLYDKIGDSGALDGDGKAQWEKVAGEEVSKAINSLRAQG</sequence>
<dbReference type="OrthoDB" id="8062037at2759"/>
<feature type="region of interest" description="Disordered" evidence="5">
    <location>
        <begin position="284"/>
        <end position="312"/>
    </location>
</feature>
<feature type="compositionally biased region" description="Basic residues" evidence="5">
    <location>
        <begin position="198"/>
        <end position="215"/>
    </location>
</feature>
<dbReference type="Gene3D" id="3.30.40.10">
    <property type="entry name" value="Zinc/RING finger domain, C3HC4 (zinc finger)"/>
    <property type="match status" value="2"/>
</dbReference>
<dbReference type="AlphaFoldDB" id="A0A0D1ZN43"/>
<dbReference type="Proteomes" id="UP000054302">
    <property type="component" value="Unassembled WGS sequence"/>
</dbReference>
<evidence type="ECO:0000313" key="8">
    <source>
        <dbReference type="EMBL" id="KIV96002.1"/>
    </source>
</evidence>
<dbReference type="VEuPathDB" id="FungiDB:PV10_03586"/>
<dbReference type="SMART" id="SM00184">
    <property type="entry name" value="RING"/>
    <property type="match status" value="1"/>
</dbReference>
<evidence type="ECO:0000256" key="1">
    <source>
        <dbReference type="ARBA" id="ARBA00022723"/>
    </source>
</evidence>